<proteinExistence type="predicted"/>
<evidence type="ECO:0000313" key="1">
    <source>
        <dbReference type="EMBL" id="KAK8046422.1"/>
    </source>
</evidence>
<name>A0ABR1TIJ3_9PEZI</name>
<dbReference type="EMBL" id="JAQQWM010000009">
    <property type="protein sequence ID" value="KAK8046422.1"/>
    <property type="molecule type" value="Genomic_DNA"/>
</dbReference>
<reference evidence="1 2" key="1">
    <citation type="submission" date="2023-01" db="EMBL/GenBank/DDBJ databases">
        <title>Analysis of 21 Apiospora genomes using comparative genomics revels a genus with tremendous synthesis potential of carbohydrate active enzymes and secondary metabolites.</title>
        <authorList>
            <person name="Sorensen T."/>
        </authorList>
    </citation>
    <scope>NUCLEOTIDE SEQUENCE [LARGE SCALE GENOMIC DNA]</scope>
    <source>
        <strain evidence="1 2">CBS 83171</strain>
    </source>
</reference>
<keyword evidence="2" id="KW-1185">Reference proteome</keyword>
<gene>
    <name evidence="1" type="ORF">PG996_014486</name>
</gene>
<protein>
    <submittedName>
        <fullName evidence="1">Uncharacterized protein</fullName>
    </submittedName>
</protein>
<evidence type="ECO:0000313" key="2">
    <source>
        <dbReference type="Proteomes" id="UP001446871"/>
    </source>
</evidence>
<dbReference type="Proteomes" id="UP001446871">
    <property type="component" value="Unassembled WGS sequence"/>
</dbReference>
<sequence length="94" mass="10304">MPFRGVAHTTPATFRSSGAIQFLLLKSMFQTYQAPEPGLAIGMFPMEKATTSHTFAAKPDTLVMPCDLVADGRCAANRRRQGGQFFQVRPVKLS</sequence>
<comment type="caution">
    <text evidence="1">The sequence shown here is derived from an EMBL/GenBank/DDBJ whole genome shotgun (WGS) entry which is preliminary data.</text>
</comment>
<accession>A0ABR1TIJ3</accession>
<organism evidence="1 2">
    <name type="scientific">Apiospora saccharicola</name>
    <dbReference type="NCBI Taxonomy" id="335842"/>
    <lineage>
        <taxon>Eukaryota</taxon>
        <taxon>Fungi</taxon>
        <taxon>Dikarya</taxon>
        <taxon>Ascomycota</taxon>
        <taxon>Pezizomycotina</taxon>
        <taxon>Sordariomycetes</taxon>
        <taxon>Xylariomycetidae</taxon>
        <taxon>Amphisphaeriales</taxon>
        <taxon>Apiosporaceae</taxon>
        <taxon>Apiospora</taxon>
    </lineage>
</organism>